<dbReference type="RefSeq" id="WP_005349296.1">
    <property type="nucleotide sequence ID" value="NZ_BLYK01000037.1"/>
</dbReference>
<evidence type="ECO:0000256" key="2">
    <source>
        <dbReference type="SAM" id="Phobius"/>
    </source>
</evidence>
<keyword evidence="2" id="KW-0812">Transmembrane</keyword>
<feature type="region of interest" description="Disordered" evidence="1">
    <location>
        <begin position="130"/>
        <end position="152"/>
    </location>
</feature>
<organism evidence="3 9">
    <name type="scientific">Anaerobutyricum hallii</name>
    <dbReference type="NCBI Taxonomy" id="39488"/>
    <lineage>
        <taxon>Bacteria</taxon>
        <taxon>Bacillati</taxon>
        <taxon>Bacillota</taxon>
        <taxon>Clostridia</taxon>
        <taxon>Lachnospirales</taxon>
        <taxon>Lachnospiraceae</taxon>
        <taxon>Anaerobutyricum</taxon>
    </lineage>
</organism>
<evidence type="ECO:0000313" key="11">
    <source>
        <dbReference type="Proteomes" id="UP000262524"/>
    </source>
</evidence>
<accession>A0A173RUC3</accession>
<keyword evidence="2" id="KW-1133">Transmembrane helix</keyword>
<evidence type="ECO:0000313" key="5">
    <source>
        <dbReference type="EMBL" id="RGI92064.1"/>
    </source>
</evidence>
<evidence type="ECO:0000313" key="13">
    <source>
        <dbReference type="Proteomes" id="UP000283700"/>
    </source>
</evidence>
<name>A0A173RUC3_9FIRM</name>
<evidence type="ECO:0000313" key="6">
    <source>
        <dbReference type="EMBL" id="RGZ86892.1"/>
    </source>
</evidence>
<dbReference type="OrthoDB" id="1828236at2"/>
<evidence type="ECO:0000313" key="9">
    <source>
        <dbReference type="Proteomes" id="UP000095390"/>
    </source>
</evidence>
<evidence type="ECO:0000313" key="3">
    <source>
        <dbReference type="EMBL" id="CUM80718.1"/>
    </source>
</evidence>
<feature type="transmembrane region" description="Helical" evidence="2">
    <location>
        <begin position="6"/>
        <end position="23"/>
    </location>
</feature>
<gene>
    <name evidence="7" type="ORF">DW068_03030</name>
    <name evidence="6" type="ORF">DW972_00355</name>
    <name evidence="8" type="ORF">DWZ29_01350</name>
    <name evidence="5" type="ORF">DXD91_01410</name>
    <name evidence="4" type="ORF">ERS852450_01478</name>
    <name evidence="3" type="ORF">ERS852578_00358</name>
</gene>
<dbReference type="EMBL" id="QRNJ01000007">
    <property type="protein sequence ID" value="RHK40973.1"/>
    <property type="molecule type" value="Genomic_DNA"/>
</dbReference>
<evidence type="ECO:0000313" key="14">
    <source>
        <dbReference type="Proteomes" id="UP000286561"/>
    </source>
</evidence>
<dbReference type="Proteomes" id="UP000283700">
    <property type="component" value="Unassembled WGS sequence"/>
</dbReference>
<evidence type="ECO:0000313" key="12">
    <source>
        <dbReference type="Proteomes" id="UP000283497"/>
    </source>
</evidence>
<dbReference type="EMBL" id="CYZL01000011">
    <property type="protein sequence ID" value="CUO26613.1"/>
    <property type="molecule type" value="Genomic_DNA"/>
</dbReference>
<dbReference type="Proteomes" id="UP000095679">
    <property type="component" value="Unassembled WGS sequence"/>
</dbReference>
<evidence type="ECO:0000313" key="7">
    <source>
        <dbReference type="EMBL" id="RHK40973.1"/>
    </source>
</evidence>
<dbReference type="EMBL" id="QSEP01000001">
    <property type="protein sequence ID" value="RGZ86892.1"/>
    <property type="molecule type" value="Genomic_DNA"/>
</dbReference>
<protein>
    <recommendedName>
        <fullName evidence="15">Consensus disorder prediction</fullName>
    </recommendedName>
</protein>
<reference evidence="11 12" key="2">
    <citation type="submission" date="2018-08" db="EMBL/GenBank/DDBJ databases">
        <title>A genome reference for cultivated species of the human gut microbiota.</title>
        <authorList>
            <person name="Zou Y."/>
            <person name="Xue W."/>
            <person name="Luo G."/>
        </authorList>
    </citation>
    <scope>NUCLEOTIDE SEQUENCE [LARGE SCALE GENOMIC DNA]</scope>
    <source>
        <strain evidence="8 13">AF31-17AC</strain>
        <strain evidence="7 12">AF45-14BH</strain>
        <strain evidence="6 14">AM48-23BH</strain>
        <strain evidence="5 11">TM10-1AC</strain>
    </source>
</reference>
<dbReference type="AlphaFoldDB" id="A0A173RUC3"/>
<evidence type="ECO:0000313" key="8">
    <source>
        <dbReference type="EMBL" id="RHN17808.1"/>
    </source>
</evidence>
<dbReference type="Proteomes" id="UP000095390">
    <property type="component" value="Unassembled WGS sequence"/>
</dbReference>
<evidence type="ECO:0000256" key="1">
    <source>
        <dbReference type="SAM" id="MobiDB-lite"/>
    </source>
</evidence>
<dbReference type="Proteomes" id="UP000286561">
    <property type="component" value="Unassembled WGS sequence"/>
</dbReference>
<dbReference type="EMBL" id="QRQO01000002">
    <property type="protein sequence ID" value="RHN17808.1"/>
    <property type="molecule type" value="Genomic_DNA"/>
</dbReference>
<proteinExistence type="predicted"/>
<dbReference type="GeneID" id="75047058"/>
<reference evidence="9 10" key="1">
    <citation type="submission" date="2015-09" db="EMBL/GenBank/DDBJ databases">
        <authorList>
            <consortium name="Pathogen Informatics"/>
        </authorList>
    </citation>
    <scope>NUCLEOTIDE SEQUENCE [LARGE SCALE GENOMIC DNA]</scope>
    <source>
        <strain evidence="4 10">2789STDY5834835</strain>
        <strain evidence="3 9">2789STDY5834966</strain>
    </source>
</reference>
<dbReference type="EMBL" id="QSOE01000005">
    <property type="protein sequence ID" value="RGI92064.1"/>
    <property type="molecule type" value="Genomic_DNA"/>
</dbReference>
<keyword evidence="2" id="KW-0472">Membrane</keyword>
<evidence type="ECO:0008006" key="15">
    <source>
        <dbReference type="Google" id="ProtNLM"/>
    </source>
</evidence>
<dbReference type="Proteomes" id="UP000283497">
    <property type="component" value="Unassembled WGS sequence"/>
</dbReference>
<sequence>MNPWIVFAIILLVALAILGFLYYKGSKLQKEQQEQKEQLFSAATPVTMLVIDKKRLPLKDSGLPQIVIDQTPKRARRAKVPVVKAKIGPKVTSLIADENVYDLIPVKAEIKAMISGIYITSINNFRKAPVPKPEKKGMMAKLRKKADDMTTK</sequence>
<dbReference type="Proteomes" id="UP000262524">
    <property type="component" value="Unassembled WGS sequence"/>
</dbReference>
<evidence type="ECO:0000313" key="10">
    <source>
        <dbReference type="Proteomes" id="UP000095679"/>
    </source>
</evidence>
<dbReference type="EMBL" id="CYYC01000003">
    <property type="protein sequence ID" value="CUM80718.1"/>
    <property type="molecule type" value="Genomic_DNA"/>
</dbReference>
<evidence type="ECO:0000313" key="4">
    <source>
        <dbReference type="EMBL" id="CUO26613.1"/>
    </source>
</evidence>